<organism evidence="11 12">
    <name type="scientific">Kiloniella antarctica</name>
    <dbReference type="NCBI Taxonomy" id="1550907"/>
    <lineage>
        <taxon>Bacteria</taxon>
        <taxon>Pseudomonadati</taxon>
        <taxon>Pseudomonadota</taxon>
        <taxon>Alphaproteobacteria</taxon>
        <taxon>Rhodospirillales</taxon>
        <taxon>Kiloniellaceae</taxon>
        <taxon>Kiloniella</taxon>
    </lineage>
</organism>
<comment type="similarity">
    <text evidence="2">Belongs to the PpiC/parvulin rotamase family.</text>
</comment>
<reference evidence="12" key="1">
    <citation type="journal article" date="2019" name="Int. J. Syst. Evol. Microbiol.">
        <title>The Global Catalogue of Microorganisms (GCM) 10K type strain sequencing project: providing services to taxonomists for standard genome sequencing and annotation.</title>
        <authorList>
            <consortium name="The Broad Institute Genomics Platform"/>
            <consortium name="The Broad Institute Genome Sequencing Center for Infectious Disease"/>
            <person name="Wu L."/>
            <person name="Ma J."/>
        </authorList>
    </citation>
    <scope>NUCLEOTIDE SEQUENCE [LARGE SCALE GENOMIC DNA]</scope>
    <source>
        <strain evidence="12">CGMCC 4.7192</strain>
    </source>
</reference>
<sequence length="332" mass="35750">MSAKQILFPLIGGAALLGAAYVGFNYGQQGGTLPFLSGATFSESPSETPAADDPIMAKVGDVIIRRSEVVKFAESIPNIPQAQIELILPELVGQVVDLKLISQKANTSGLEQDPEVLKRIGDIKERILVEVFLNRALEKEVTDDAVEKAYQAYLLENPAVREVSARHILVEDEETGKDLIKQLDAGADFVSLAKEHSTGPSGPGGGDLGFFRAEQMVKPFSDAAFGMKPGDHSATPVQSQFGWHVIKVEKERDSEQPTKEALDGQLRGELSRTAYQAIVDGLKEGVEIEIVGAEPEIAPEETAPEETAPEENVTEENAEEGTSEEADKPATE</sequence>
<evidence type="ECO:0000256" key="8">
    <source>
        <dbReference type="PROSITE-ProRule" id="PRU00278"/>
    </source>
</evidence>
<dbReference type="InterPro" id="IPR027304">
    <property type="entry name" value="Trigger_fact/SurA_dom_sf"/>
</dbReference>
<dbReference type="PROSITE" id="PS50198">
    <property type="entry name" value="PPIC_PPIASE_2"/>
    <property type="match status" value="1"/>
</dbReference>
<evidence type="ECO:0000259" key="10">
    <source>
        <dbReference type="PROSITE" id="PS50198"/>
    </source>
</evidence>
<feature type="region of interest" description="Disordered" evidence="9">
    <location>
        <begin position="292"/>
        <end position="332"/>
    </location>
</feature>
<comment type="catalytic activity">
    <reaction evidence="1">
        <text>[protein]-peptidylproline (omega=180) = [protein]-peptidylproline (omega=0)</text>
        <dbReference type="Rhea" id="RHEA:16237"/>
        <dbReference type="Rhea" id="RHEA-COMP:10747"/>
        <dbReference type="Rhea" id="RHEA-COMP:10748"/>
        <dbReference type="ChEBI" id="CHEBI:83833"/>
        <dbReference type="ChEBI" id="CHEBI:83834"/>
        <dbReference type="EC" id="5.2.1.8"/>
    </reaction>
</comment>
<dbReference type="InterPro" id="IPR046357">
    <property type="entry name" value="PPIase_dom_sf"/>
</dbReference>
<protein>
    <recommendedName>
        <fullName evidence="4">Parvulin-like PPIase</fullName>
        <ecNumber evidence="3">5.2.1.8</ecNumber>
    </recommendedName>
    <alternativeName>
        <fullName evidence="6">Peptidyl-prolyl cis-trans isomerase plp</fullName>
    </alternativeName>
    <alternativeName>
        <fullName evidence="7">Rotamase plp</fullName>
    </alternativeName>
</protein>
<dbReference type="GO" id="GO:0003755">
    <property type="term" value="F:peptidyl-prolyl cis-trans isomerase activity"/>
    <property type="evidence" value="ECO:0007669"/>
    <property type="project" value="UniProtKB-EC"/>
</dbReference>
<evidence type="ECO:0000256" key="7">
    <source>
        <dbReference type="ARBA" id="ARBA00031484"/>
    </source>
</evidence>
<dbReference type="RefSeq" id="WP_380252982.1">
    <property type="nucleotide sequence ID" value="NZ_JBHUII010000008.1"/>
</dbReference>
<dbReference type="SUPFAM" id="SSF109998">
    <property type="entry name" value="Triger factor/SurA peptide-binding domain-like"/>
    <property type="match status" value="1"/>
</dbReference>
<dbReference type="Proteomes" id="UP001597294">
    <property type="component" value="Unassembled WGS sequence"/>
</dbReference>
<evidence type="ECO:0000256" key="6">
    <source>
        <dbReference type="ARBA" id="ARBA00030642"/>
    </source>
</evidence>
<keyword evidence="5 8" id="KW-0697">Rotamase</keyword>
<accession>A0ABW5BL60</accession>
<comment type="caution">
    <text evidence="11">The sequence shown here is derived from an EMBL/GenBank/DDBJ whole genome shotgun (WGS) entry which is preliminary data.</text>
</comment>
<feature type="domain" description="PpiC" evidence="10">
    <location>
        <begin position="160"/>
        <end position="250"/>
    </location>
</feature>
<evidence type="ECO:0000313" key="11">
    <source>
        <dbReference type="EMBL" id="MFD2206893.1"/>
    </source>
</evidence>
<evidence type="ECO:0000256" key="9">
    <source>
        <dbReference type="SAM" id="MobiDB-lite"/>
    </source>
</evidence>
<evidence type="ECO:0000313" key="12">
    <source>
        <dbReference type="Proteomes" id="UP001597294"/>
    </source>
</evidence>
<dbReference type="Pfam" id="PF13616">
    <property type="entry name" value="Rotamase_3"/>
    <property type="match status" value="1"/>
</dbReference>
<dbReference type="EC" id="5.2.1.8" evidence="3"/>
<evidence type="ECO:0000256" key="1">
    <source>
        <dbReference type="ARBA" id="ARBA00000971"/>
    </source>
</evidence>
<evidence type="ECO:0000256" key="3">
    <source>
        <dbReference type="ARBA" id="ARBA00013194"/>
    </source>
</evidence>
<dbReference type="SUPFAM" id="SSF54534">
    <property type="entry name" value="FKBP-like"/>
    <property type="match status" value="1"/>
</dbReference>
<dbReference type="PANTHER" id="PTHR47245">
    <property type="entry name" value="PEPTIDYLPROLYL ISOMERASE"/>
    <property type="match status" value="1"/>
</dbReference>
<keyword evidence="8 11" id="KW-0413">Isomerase</keyword>
<proteinExistence type="inferred from homology"/>
<dbReference type="Gene3D" id="3.10.50.40">
    <property type="match status" value="1"/>
</dbReference>
<evidence type="ECO:0000256" key="5">
    <source>
        <dbReference type="ARBA" id="ARBA00023110"/>
    </source>
</evidence>
<feature type="compositionally biased region" description="Acidic residues" evidence="9">
    <location>
        <begin position="297"/>
        <end position="324"/>
    </location>
</feature>
<name>A0ABW5BL60_9PROT</name>
<evidence type="ECO:0000256" key="4">
    <source>
        <dbReference type="ARBA" id="ARBA00018370"/>
    </source>
</evidence>
<evidence type="ECO:0000256" key="2">
    <source>
        <dbReference type="ARBA" id="ARBA00007656"/>
    </source>
</evidence>
<keyword evidence="12" id="KW-1185">Reference proteome</keyword>
<dbReference type="PANTHER" id="PTHR47245:SF2">
    <property type="entry name" value="PEPTIDYL-PROLYL CIS-TRANS ISOMERASE HP_0175-RELATED"/>
    <property type="match status" value="1"/>
</dbReference>
<dbReference type="InterPro" id="IPR000297">
    <property type="entry name" value="PPIase_PpiC"/>
</dbReference>
<dbReference type="EMBL" id="JBHUII010000008">
    <property type="protein sequence ID" value="MFD2206893.1"/>
    <property type="molecule type" value="Genomic_DNA"/>
</dbReference>
<gene>
    <name evidence="11" type="ORF">ACFSKO_14790</name>
</gene>
<dbReference type="InterPro" id="IPR050245">
    <property type="entry name" value="PrsA_foldase"/>
</dbReference>